<accession>A0A1D1UKE5</accession>
<evidence type="ECO:0000256" key="5">
    <source>
        <dbReference type="ARBA" id="ARBA00023136"/>
    </source>
</evidence>
<dbReference type="Pfam" id="PF05602">
    <property type="entry name" value="CLPTM1"/>
    <property type="match status" value="1"/>
</dbReference>
<gene>
    <name evidence="8" type="primary">RvY_00867-1</name>
    <name evidence="8" type="synonym">RvY_00867.1</name>
    <name evidence="8" type="ORF">RvY_00867</name>
</gene>
<organism evidence="8 9">
    <name type="scientific">Ramazzottius varieornatus</name>
    <name type="common">Water bear</name>
    <name type="synonym">Tardigrade</name>
    <dbReference type="NCBI Taxonomy" id="947166"/>
    <lineage>
        <taxon>Eukaryota</taxon>
        <taxon>Metazoa</taxon>
        <taxon>Ecdysozoa</taxon>
        <taxon>Tardigrada</taxon>
        <taxon>Eutardigrada</taxon>
        <taxon>Parachela</taxon>
        <taxon>Hypsibioidea</taxon>
        <taxon>Ramazzottiidae</taxon>
        <taxon>Ramazzottius</taxon>
    </lineage>
</organism>
<dbReference type="AlphaFoldDB" id="A0A1D1UKE5"/>
<feature type="region of interest" description="Disordered" evidence="6">
    <location>
        <begin position="212"/>
        <end position="237"/>
    </location>
</feature>
<feature type="compositionally biased region" description="Polar residues" evidence="6">
    <location>
        <begin position="213"/>
        <end position="234"/>
    </location>
</feature>
<dbReference type="PANTHER" id="PTHR21347:SF14">
    <property type="entry name" value="LIPID SCRAMBLASE CLPTM1-RELATED"/>
    <property type="match status" value="1"/>
</dbReference>
<sequence>MATADPSTIRTVDIRRRDLVQAATGEDALVAVADAAAPPPNAGGRDYWPIVKTLIGRAIMMYLITQFLGNRGKQVPAPTTSVTTAPDGTQIIVTYGQNVYGHLMPMDMYAYVNERPKYHRFDDENLVWREEGLQYGDWTSGPNHDGTYTFSAELPLSENVQNNKSNVYLHVYFVRAGDSPRPTDPNYNAGFTVHKTYQLNKLKKVTIGPKKQNLLTGETSNPRASAAVESTDSTPPQPSVIMSHWHPNLTFNLVDDHTAWTKGKAPSPIGENLEFNSEGNYLPILYFNDYWNLNKEYKPINDTTKVVNLTLTYHPLSLFRWQLYVSQAQSNKWSKMLNGDIFQSDSGNENLLTEDSDTIKEALLDTNPILLGLTVVVSLFHTVFEFMAFKNDIQFWKNKGEDLEGLSVRSVFLNVVQSLIVLLYVLDNDTNPMVKFSIAIGLAIEIWKVKKVMNVRVDYENKVLGLFPRVWLEDKKSYVESSTRKYDKLAFRYLSWAFFPLVMAYGIYSLLYEEHKGWYSWVLGMMYGFLLTFGFISMTPQLFINYKLKSVAHLPWRMMTYKALNTFIDDIFAFVIKMPTMYRIGCLRDDVIFFIFLYQRWIYRVDPNRVNEYGYSQEMLNRGGAVPLEQQTPEIAEALGDNETAQPPSSESSGSVPSDVEVVDMSETVETKHADVDQSVVRKRKSKGSRARKEE</sequence>
<name>A0A1D1UKE5_RAMVA</name>
<dbReference type="GO" id="GO:0012505">
    <property type="term" value="C:endomembrane system"/>
    <property type="evidence" value="ECO:0007669"/>
    <property type="project" value="TreeGrafter"/>
</dbReference>
<feature type="transmembrane region" description="Helical" evidence="7">
    <location>
        <begin position="493"/>
        <end position="512"/>
    </location>
</feature>
<keyword evidence="3 7" id="KW-0812">Transmembrane</keyword>
<evidence type="ECO:0000256" key="1">
    <source>
        <dbReference type="ARBA" id="ARBA00004141"/>
    </source>
</evidence>
<proteinExistence type="inferred from homology"/>
<comment type="subcellular location">
    <subcellularLocation>
        <location evidence="1">Membrane</location>
        <topology evidence="1">Multi-pass membrane protein</topology>
    </subcellularLocation>
</comment>
<keyword evidence="9" id="KW-1185">Reference proteome</keyword>
<evidence type="ECO:0000256" key="3">
    <source>
        <dbReference type="ARBA" id="ARBA00022692"/>
    </source>
</evidence>
<evidence type="ECO:0000256" key="4">
    <source>
        <dbReference type="ARBA" id="ARBA00022989"/>
    </source>
</evidence>
<feature type="transmembrane region" description="Helical" evidence="7">
    <location>
        <begin position="369"/>
        <end position="389"/>
    </location>
</feature>
<evidence type="ECO:0000256" key="2">
    <source>
        <dbReference type="ARBA" id="ARBA00009310"/>
    </source>
</evidence>
<feature type="transmembrane region" description="Helical" evidence="7">
    <location>
        <begin position="518"/>
        <end position="539"/>
    </location>
</feature>
<evidence type="ECO:0008006" key="10">
    <source>
        <dbReference type="Google" id="ProtNLM"/>
    </source>
</evidence>
<feature type="region of interest" description="Disordered" evidence="6">
    <location>
        <begin position="639"/>
        <end position="695"/>
    </location>
</feature>
<dbReference type="OrthoDB" id="378564at2759"/>
<keyword evidence="5 7" id="KW-0472">Membrane</keyword>
<protein>
    <recommendedName>
        <fullName evidence="10">Cleft lip and palate transmembrane protein 1</fullName>
    </recommendedName>
</protein>
<comment type="caution">
    <text evidence="8">The sequence shown here is derived from an EMBL/GenBank/DDBJ whole genome shotgun (WGS) entry which is preliminary data.</text>
</comment>
<reference evidence="8 9" key="1">
    <citation type="journal article" date="2016" name="Nat. Commun.">
        <title>Extremotolerant tardigrade genome and improved radiotolerance of human cultured cells by tardigrade-unique protein.</title>
        <authorList>
            <person name="Hashimoto T."/>
            <person name="Horikawa D.D."/>
            <person name="Saito Y."/>
            <person name="Kuwahara H."/>
            <person name="Kozuka-Hata H."/>
            <person name="Shin-I T."/>
            <person name="Minakuchi Y."/>
            <person name="Ohishi K."/>
            <person name="Motoyama A."/>
            <person name="Aizu T."/>
            <person name="Enomoto A."/>
            <person name="Kondo K."/>
            <person name="Tanaka S."/>
            <person name="Hara Y."/>
            <person name="Koshikawa S."/>
            <person name="Sagara H."/>
            <person name="Miura T."/>
            <person name="Yokobori S."/>
            <person name="Miyagawa K."/>
            <person name="Suzuki Y."/>
            <person name="Kubo T."/>
            <person name="Oyama M."/>
            <person name="Kohara Y."/>
            <person name="Fujiyama A."/>
            <person name="Arakawa K."/>
            <person name="Katayama T."/>
            <person name="Toyoda A."/>
            <person name="Kunieda T."/>
        </authorList>
    </citation>
    <scope>NUCLEOTIDE SEQUENCE [LARGE SCALE GENOMIC DNA]</scope>
    <source>
        <strain evidence="8 9">YOKOZUNA-1</strain>
    </source>
</reference>
<feature type="compositionally biased region" description="Basic residues" evidence="6">
    <location>
        <begin position="681"/>
        <end position="695"/>
    </location>
</feature>
<evidence type="ECO:0000256" key="7">
    <source>
        <dbReference type="SAM" id="Phobius"/>
    </source>
</evidence>
<dbReference type="InterPro" id="IPR008429">
    <property type="entry name" value="CLPTM1"/>
</dbReference>
<keyword evidence="4 7" id="KW-1133">Transmembrane helix</keyword>
<dbReference type="EMBL" id="BDGG01000001">
    <property type="protein sequence ID" value="GAU88112.1"/>
    <property type="molecule type" value="Genomic_DNA"/>
</dbReference>
<dbReference type="Proteomes" id="UP000186922">
    <property type="component" value="Unassembled WGS sequence"/>
</dbReference>
<comment type="similarity">
    <text evidence="2">Belongs to the CLPTM1 family.</text>
</comment>
<dbReference type="GO" id="GO:0016020">
    <property type="term" value="C:membrane"/>
    <property type="evidence" value="ECO:0007669"/>
    <property type="project" value="UniProtKB-SubCell"/>
</dbReference>
<feature type="compositionally biased region" description="Low complexity" evidence="6">
    <location>
        <begin position="647"/>
        <end position="660"/>
    </location>
</feature>
<evidence type="ECO:0000313" key="9">
    <source>
        <dbReference type="Proteomes" id="UP000186922"/>
    </source>
</evidence>
<evidence type="ECO:0000313" key="8">
    <source>
        <dbReference type="EMBL" id="GAU88112.1"/>
    </source>
</evidence>
<dbReference type="STRING" id="947166.A0A1D1UKE5"/>
<dbReference type="PANTHER" id="PTHR21347">
    <property type="entry name" value="CLEFT LIP AND PALATE ASSOCIATED TRANSMEMBRANE PROTEIN-RELATED"/>
    <property type="match status" value="1"/>
</dbReference>
<evidence type="ECO:0000256" key="6">
    <source>
        <dbReference type="SAM" id="MobiDB-lite"/>
    </source>
</evidence>